<keyword evidence="3" id="KW-0472">Membrane</keyword>
<evidence type="ECO:0000313" key="6">
    <source>
        <dbReference type="Proteomes" id="UP000831537"/>
    </source>
</evidence>
<evidence type="ECO:0000256" key="1">
    <source>
        <dbReference type="ARBA" id="ARBA00004127"/>
    </source>
</evidence>
<accession>A0ABY4GP68</accession>
<dbReference type="PANTHER" id="PTHR22911">
    <property type="entry name" value="ACYL-MALONYL CONDENSING ENZYME-RELATED"/>
    <property type="match status" value="1"/>
</dbReference>
<gene>
    <name evidence="5" type="ORF">MUN87_04610</name>
</gene>
<feature type="domain" description="EamA" evidence="4">
    <location>
        <begin position="7"/>
        <end position="139"/>
    </location>
</feature>
<dbReference type="Pfam" id="PF00892">
    <property type="entry name" value="EamA"/>
    <property type="match status" value="2"/>
</dbReference>
<feature type="transmembrane region" description="Helical" evidence="3">
    <location>
        <begin position="7"/>
        <end position="28"/>
    </location>
</feature>
<dbReference type="Proteomes" id="UP000831537">
    <property type="component" value="Chromosome"/>
</dbReference>
<evidence type="ECO:0000313" key="5">
    <source>
        <dbReference type="EMBL" id="UOQ86183.1"/>
    </source>
</evidence>
<evidence type="ECO:0000256" key="3">
    <source>
        <dbReference type="SAM" id="Phobius"/>
    </source>
</evidence>
<comment type="subcellular location">
    <subcellularLocation>
        <location evidence="1">Endomembrane system</location>
        <topology evidence="1">Multi-pass membrane protein</topology>
    </subcellularLocation>
</comment>
<feature type="transmembrane region" description="Helical" evidence="3">
    <location>
        <begin position="126"/>
        <end position="146"/>
    </location>
</feature>
<feature type="transmembrane region" description="Helical" evidence="3">
    <location>
        <begin position="214"/>
        <end position="233"/>
    </location>
</feature>
<proteinExistence type="inferred from homology"/>
<evidence type="ECO:0000256" key="2">
    <source>
        <dbReference type="ARBA" id="ARBA00007362"/>
    </source>
</evidence>
<dbReference type="EMBL" id="CP095071">
    <property type="protein sequence ID" value="UOQ86183.1"/>
    <property type="molecule type" value="Genomic_DNA"/>
</dbReference>
<dbReference type="Gene3D" id="1.10.3730.20">
    <property type="match status" value="2"/>
</dbReference>
<feature type="transmembrane region" description="Helical" evidence="3">
    <location>
        <begin position="68"/>
        <end position="89"/>
    </location>
</feature>
<keyword evidence="3" id="KW-1133">Transmembrane helix</keyword>
<dbReference type="InterPro" id="IPR000620">
    <property type="entry name" value="EamA_dom"/>
</dbReference>
<protein>
    <submittedName>
        <fullName evidence="5">DMT family transporter</fullName>
    </submittedName>
</protein>
<evidence type="ECO:0000259" key="4">
    <source>
        <dbReference type="Pfam" id="PF00892"/>
    </source>
</evidence>
<organism evidence="5 6">
    <name type="scientific">Gracilibacillus salinarum</name>
    <dbReference type="NCBI Taxonomy" id="2932255"/>
    <lineage>
        <taxon>Bacteria</taxon>
        <taxon>Bacillati</taxon>
        <taxon>Bacillota</taxon>
        <taxon>Bacilli</taxon>
        <taxon>Bacillales</taxon>
        <taxon>Bacillaceae</taxon>
        <taxon>Gracilibacillus</taxon>
    </lineage>
</organism>
<keyword evidence="3" id="KW-0812">Transmembrane</keyword>
<feature type="transmembrane region" description="Helical" evidence="3">
    <location>
        <begin position="179"/>
        <end position="202"/>
    </location>
</feature>
<reference evidence="5 6" key="1">
    <citation type="submission" date="2022-04" db="EMBL/GenBank/DDBJ databases">
        <title>Gracilibacillus sp. isolated from saltern.</title>
        <authorList>
            <person name="Won M."/>
            <person name="Lee C.-M."/>
            <person name="Woen H.-Y."/>
            <person name="Kwon S.-W."/>
        </authorList>
    </citation>
    <scope>NUCLEOTIDE SEQUENCE [LARGE SCALE GENOMIC DNA]</scope>
    <source>
        <strain evidence="5 6">SSPM10-3</strain>
    </source>
</reference>
<sequence length="295" mass="32461">MKNYVAYMLTMIGAGFWGLTGLFVDSLYGYGFTAWEIVAIRLTVSSTILLVVLLLTQPGKLKIQWKHLPYFFGLGVGSIVFFNWCYFTVMQQTSLSIAVVLLYTAPIFVTILSSFLFHEPVTRSKIISLCLTVIGCALAIGLFPFGNLTIPLISIVLGILSAFFCGLYSIIGKQVSRHYNFLTTTVYALLTGSIFILPTSGLWNKTEAFQSIEVWLNIAGIAIVSTIAAYTLYTLGLAYIESSKAAILGAMEPIVAVIVGVVIFGDQLTFIQTFGILLVISAAFMTVYRRKRKIK</sequence>
<feature type="domain" description="EamA" evidence="4">
    <location>
        <begin position="153"/>
        <end position="287"/>
    </location>
</feature>
<feature type="transmembrane region" description="Helical" evidence="3">
    <location>
        <begin position="34"/>
        <end position="56"/>
    </location>
</feature>
<name>A0ABY4GP68_9BACI</name>
<comment type="similarity">
    <text evidence="2">Belongs to the EamA transporter family.</text>
</comment>
<feature type="transmembrane region" description="Helical" evidence="3">
    <location>
        <begin position="245"/>
        <end position="264"/>
    </location>
</feature>
<dbReference type="PANTHER" id="PTHR22911:SF79">
    <property type="entry name" value="MOBA-LIKE NTP TRANSFERASE DOMAIN-CONTAINING PROTEIN"/>
    <property type="match status" value="1"/>
</dbReference>
<keyword evidence="6" id="KW-1185">Reference proteome</keyword>
<dbReference type="InterPro" id="IPR037185">
    <property type="entry name" value="EmrE-like"/>
</dbReference>
<dbReference type="SUPFAM" id="SSF103481">
    <property type="entry name" value="Multidrug resistance efflux transporter EmrE"/>
    <property type="match status" value="2"/>
</dbReference>
<feature type="transmembrane region" description="Helical" evidence="3">
    <location>
        <begin position="152"/>
        <end position="172"/>
    </location>
</feature>
<feature type="transmembrane region" description="Helical" evidence="3">
    <location>
        <begin position="95"/>
        <end position="117"/>
    </location>
</feature>
<dbReference type="RefSeq" id="WP_244746504.1">
    <property type="nucleotide sequence ID" value="NZ_CP095071.1"/>
</dbReference>
<feature type="transmembrane region" description="Helical" evidence="3">
    <location>
        <begin position="270"/>
        <end position="288"/>
    </location>
</feature>